<dbReference type="InterPro" id="IPR004843">
    <property type="entry name" value="Calcineurin-like_PHP"/>
</dbReference>
<dbReference type="STRING" id="592050.SAMN05421875_1536"/>
<feature type="domain" description="Calcineurin-like phosphoesterase" evidence="5">
    <location>
        <begin position="2"/>
        <end position="196"/>
    </location>
</feature>
<dbReference type="InterPro" id="IPR026575">
    <property type="entry name" value="GpdQ/CpdA-like"/>
</dbReference>
<dbReference type="InterPro" id="IPR050884">
    <property type="entry name" value="CNP_phosphodiesterase-III"/>
</dbReference>
<evidence type="ECO:0000256" key="4">
    <source>
        <dbReference type="ARBA" id="ARBA00025742"/>
    </source>
</evidence>
<sequence length="263" mass="29898">MLKFIHITDIHLVEQGRALYGHDPGKRFERCIDSVIAEHADAAFCVITGDLAHVGHPDAYRQLSEQCARLPIPVHLILGNHDSRTNFRERFPRVPVDNNGFVQYEQAIGNFRGLFLDTNEPGTHCGVFCEKRANWLAQRLAQDDAPVLLFMHHPAFHLGIPVMDRIGLVDNGWLLTALKGHEHRIKHLFFGHIHRPISGTWRGIPFSTLRGTNHQVALHLRESEDILGSFEPPQYGVVLIDEESVIVHLHDFSDRSEKFWLGA</sequence>
<evidence type="ECO:0000256" key="1">
    <source>
        <dbReference type="ARBA" id="ARBA00022723"/>
    </source>
</evidence>
<evidence type="ECO:0000256" key="3">
    <source>
        <dbReference type="ARBA" id="ARBA00023004"/>
    </source>
</evidence>
<dbReference type="Pfam" id="PF00149">
    <property type="entry name" value="Metallophos"/>
    <property type="match status" value="1"/>
</dbReference>
<keyword evidence="1" id="KW-0479">Metal-binding</keyword>
<dbReference type="GeneID" id="34231405"/>
<evidence type="ECO:0000256" key="2">
    <source>
        <dbReference type="ARBA" id="ARBA00022801"/>
    </source>
</evidence>
<protein>
    <submittedName>
        <fullName evidence="6">3',5'-cyclic AMP phosphodiesterase CpdA</fullName>
    </submittedName>
</protein>
<dbReference type="GO" id="GO:0046872">
    <property type="term" value="F:metal ion binding"/>
    <property type="evidence" value="ECO:0007669"/>
    <property type="project" value="UniProtKB-KW"/>
</dbReference>
<dbReference type="SUPFAM" id="SSF56300">
    <property type="entry name" value="Metallo-dependent phosphatases"/>
    <property type="match status" value="1"/>
</dbReference>
<dbReference type="EMBL" id="FNQJ01000053">
    <property type="protein sequence ID" value="SEA94473.1"/>
    <property type="molecule type" value="Genomic_DNA"/>
</dbReference>
<keyword evidence="2" id="KW-0378">Hydrolase</keyword>
<name>A0A1H4FAX8_9BURK</name>
<evidence type="ECO:0000259" key="5">
    <source>
        <dbReference type="Pfam" id="PF00149"/>
    </source>
</evidence>
<evidence type="ECO:0000313" key="7">
    <source>
        <dbReference type="Proteomes" id="UP000199002"/>
    </source>
</evidence>
<organism evidence="6 7">
    <name type="scientific">Acidovorax soli</name>
    <dbReference type="NCBI Taxonomy" id="592050"/>
    <lineage>
        <taxon>Bacteria</taxon>
        <taxon>Pseudomonadati</taxon>
        <taxon>Pseudomonadota</taxon>
        <taxon>Betaproteobacteria</taxon>
        <taxon>Burkholderiales</taxon>
        <taxon>Comamonadaceae</taxon>
        <taxon>Acidovorax</taxon>
    </lineage>
</organism>
<dbReference type="PANTHER" id="PTHR42988">
    <property type="entry name" value="PHOSPHOHYDROLASE"/>
    <property type="match status" value="1"/>
</dbReference>
<gene>
    <name evidence="6" type="ORF">SAMN05421875_1536</name>
</gene>
<proteinExistence type="inferred from homology"/>
<dbReference type="CDD" id="cd07402">
    <property type="entry name" value="MPP_GpdQ"/>
    <property type="match status" value="1"/>
</dbReference>
<dbReference type="GO" id="GO:0004112">
    <property type="term" value="F:cyclic-nucleotide phosphodiesterase activity"/>
    <property type="evidence" value="ECO:0007669"/>
    <property type="project" value="InterPro"/>
</dbReference>
<dbReference type="AlphaFoldDB" id="A0A1H4FAX8"/>
<dbReference type="Gene3D" id="3.60.21.10">
    <property type="match status" value="1"/>
</dbReference>
<evidence type="ECO:0000313" key="6">
    <source>
        <dbReference type="EMBL" id="SEA94473.1"/>
    </source>
</evidence>
<comment type="similarity">
    <text evidence="4">Belongs to the cyclic nucleotide phosphodiesterase class-III family.</text>
</comment>
<accession>A0A1H4FAX8</accession>
<dbReference type="InterPro" id="IPR029052">
    <property type="entry name" value="Metallo-depent_PP-like"/>
</dbReference>
<keyword evidence="7" id="KW-1185">Reference proteome</keyword>
<dbReference type="RefSeq" id="WP_092701457.1">
    <property type="nucleotide sequence ID" value="NZ_FNQJ01000053.1"/>
</dbReference>
<dbReference type="Proteomes" id="UP000199002">
    <property type="component" value="Unassembled WGS sequence"/>
</dbReference>
<dbReference type="PANTHER" id="PTHR42988:SF2">
    <property type="entry name" value="CYCLIC NUCLEOTIDE PHOSPHODIESTERASE CBUA0032-RELATED"/>
    <property type="match status" value="1"/>
</dbReference>
<keyword evidence="3" id="KW-0408">Iron</keyword>
<reference evidence="7" key="1">
    <citation type="submission" date="2016-10" db="EMBL/GenBank/DDBJ databases">
        <authorList>
            <person name="Varghese N."/>
            <person name="Submissions S."/>
        </authorList>
    </citation>
    <scope>NUCLEOTIDE SEQUENCE [LARGE SCALE GENOMIC DNA]</scope>
    <source>
        <strain evidence="7">DSM 25157</strain>
    </source>
</reference>